<evidence type="ECO:0000313" key="1">
    <source>
        <dbReference type="EMBL" id="AGP77682.1"/>
    </source>
</evidence>
<sequence>MPTDKPILIEAKPLKELGILGQAITLFVRFTSTRLFKSSLINKKEKVKEKGKHCAIK</sequence>
<proteinExistence type="predicted"/>
<name>S5ABY4_9ALTE</name>
<dbReference type="AlphaFoldDB" id="S5ABY4"/>
<dbReference type="KEGG" id="amh:I633_07990"/>
<dbReference type="EMBL" id="CP004846">
    <property type="protein sequence ID" value="AGP77682.1"/>
    <property type="molecule type" value="Genomic_DNA"/>
</dbReference>
<dbReference type="HOGENOM" id="CLU_2986347_0_0_6"/>
<evidence type="ECO:0000313" key="2">
    <source>
        <dbReference type="Proteomes" id="UP000014909"/>
    </source>
</evidence>
<protein>
    <submittedName>
        <fullName evidence="1">Uncharacterized protein</fullName>
    </submittedName>
</protein>
<accession>S5ABY4</accession>
<dbReference type="PATRIC" id="fig|1300253.3.peg.1663"/>
<dbReference type="BioCyc" id="AMAC1300253:G12YX-1287-MONOMER"/>
<dbReference type="Proteomes" id="UP000014909">
    <property type="component" value="Chromosome"/>
</dbReference>
<gene>
    <name evidence="1" type="ORF">I633_07990</name>
</gene>
<reference evidence="1 2" key="1">
    <citation type="journal article" date="2013" name="Genome Biol. Evol.">
        <title>Genomic Diversity of "Deep Ecotype" Alteromonas macleodii Isolates: Evidence for Pan-Mediterranean Clonal Frames.</title>
        <authorList>
            <person name="Lopez-Perez M."/>
            <person name="Gonzaga A."/>
            <person name="Rodriguez-Valera F."/>
        </authorList>
    </citation>
    <scope>NUCLEOTIDE SEQUENCE [LARGE SCALE GENOMIC DNA]</scope>
    <source>
        <strain evidence="2">'English Channel 615'</strain>
    </source>
</reference>
<organism evidence="1 2">
    <name type="scientific">Alteromonas mediterranea 615</name>
    <dbReference type="NCBI Taxonomy" id="1300253"/>
    <lineage>
        <taxon>Bacteria</taxon>
        <taxon>Pseudomonadati</taxon>
        <taxon>Pseudomonadota</taxon>
        <taxon>Gammaproteobacteria</taxon>
        <taxon>Alteromonadales</taxon>
        <taxon>Alteromonadaceae</taxon>
        <taxon>Alteromonas/Salinimonas group</taxon>
        <taxon>Alteromonas</taxon>
    </lineage>
</organism>